<dbReference type="Proteomes" id="UP000197156">
    <property type="component" value="Chromosome"/>
</dbReference>
<accession>A0A218P2Q0</accession>
<dbReference type="KEGG" id="tce:A3L02_06350"/>
<sequence>MNVIEVKDLRKRLGGREILRGVSFNVGREEIYGFLGPNGAGKTTTIRTTLGLLRKDGGSVRIFGEEPGRGIFKRLGVVFEYEVLNPDWTVLENLRFVAYVRDRDMDEVEAALDTVEFSKEHWGKRFKELSKGMKRKVSLASAILHDPELLILDEPMSGLDPTAQVEVRRLLLKLRDEGKTIFFSSHNLPEVQKIADRAAIIVNGTTRAQFSLEDVEDLEKTYLTMVGGSP</sequence>
<keyword evidence="1" id="KW-0813">Transport</keyword>
<keyword evidence="2" id="KW-0547">Nucleotide-binding</keyword>
<dbReference type="InterPro" id="IPR003593">
    <property type="entry name" value="AAA+_ATPase"/>
</dbReference>
<dbReference type="GeneID" id="33324364"/>
<dbReference type="GO" id="GO:0005524">
    <property type="term" value="F:ATP binding"/>
    <property type="evidence" value="ECO:0007669"/>
    <property type="project" value="UniProtKB-KW"/>
</dbReference>
<evidence type="ECO:0000313" key="5">
    <source>
        <dbReference type="EMBL" id="ASI99210.1"/>
    </source>
</evidence>
<reference evidence="5 6" key="1">
    <citation type="submission" date="2016-03" db="EMBL/GenBank/DDBJ databases">
        <title>Complete genome sequence of Thermococcus celer.</title>
        <authorList>
            <person name="Oger P.M."/>
        </authorList>
    </citation>
    <scope>NUCLEOTIDE SEQUENCE [LARGE SCALE GENOMIC DNA]</scope>
    <source>
        <strain evidence="5 6">Vu 13</strain>
    </source>
</reference>
<dbReference type="PANTHER" id="PTHR42939">
    <property type="entry name" value="ABC TRANSPORTER ATP-BINDING PROTEIN ALBC-RELATED"/>
    <property type="match status" value="1"/>
</dbReference>
<dbReference type="SUPFAM" id="SSF52540">
    <property type="entry name" value="P-loop containing nucleoside triphosphate hydrolases"/>
    <property type="match status" value="1"/>
</dbReference>
<dbReference type="CDD" id="cd03230">
    <property type="entry name" value="ABC_DR_subfamily_A"/>
    <property type="match status" value="1"/>
</dbReference>
<dbReference type="PANTHER" id="PTHR42939:SF1">
    <property type="entry name" value="ABC TRANSPORTER ATP-BINDING PROTEIN ALBC-RELATED"/>
    <property type="match status" value="1"/>
</dbReference>
<gene>
    <name evidence="5" type="ORF">A3L02_06350</name>
</gene>
<organism evidence="5 6">
    <name type="scientific">Thermococcus celer Vu 13 = JCM 8558</name>
    <dbReference type="NCBI Taxonomy" id="1293037"/>
    <lineage>
        <taxon>Archaea</taxon>
        <taxon>Methanobacteriati</taxon>
        <taxon>Methanobacteriota</taxon>
        <taxon>Thermococci</taxon>
        <taxon>Thermococcales</taxon>
        <taxon>Thermococcaceae</taxon>
        <taxon>Thermococcus</taxon>
    </lineage>
</organism>
<dbReference type="InterPro" id="IPR051782">
    <property type="entry name" value="ABC_Transporter_VariousFunc"/>
</dbReference>
<evidence type="ECO:0000256" key="2">
    <source>
        <dbReference type="ARBA" id="ARBA00022741"/>
    </source>
</evidence>
<dbReference type="InterPro" id="IPR027417">
    <property type="entry name" value="P-loop_NTPase"/>
</dbReference>
<dbReference type="SMART" id="SM00382">
    <property type="entry name" value="AAA"/>
    <property type="match status" value="1"/>
</dbReference>
<dbReference type="Pfam" id="PF00005">
    <property type="entry name" value="ABC_tran"/>
    <property type="match status" value="1"/>
</dbReference>
<dbReference type="EMBL" id="CP014854">
    <property type="protein sequence ID" value="ASI99210.1"/>
    <property type="molecule type" value="Genomic_DNA"/>
</dbReference>
<keyword evidence="6" id="KW-1185">Reference proteome</keyword>
<dbReference type="RefSeq" id="WP_157895742.1">
    <property type="nucleotide sequence ID" value="NZ_CP014854.1"/>
</dbReference>
<dbReference type="AlphaFoldDB" id="A0A218P2Q0"/>
<feature type="domain" description="ABC transporter" evidence="4">
    <location>
        <begin position="4"/>
        <end position="228"/>
    </location>
</feature>
<keyword evidence="3" id="KW-0067">ATP-binding</keyword>
<protein>
    <recommendedName>
        <fullName evidence="4">ABC transporter domain-containing protein</fullName>
    </recommendedName>
</protein>
<dbReference type="GO" id="GO:0016887">
    <property type="term" value="F:ATP hydrolysis activity"/>
    <property type="evidence" value="ECO:0007669"/>
    <property type="project" value="InterPro"/>
</dbReference>
<evidence type="ECO:0000313" key="6">
    <source>
        <dbReference type="Proteomes" id="UP000197156"/>
    </source>
</evidence>
<name>A0A218P2Q0_THECE</name>
<evidence type="ECO:0000259" key="4">
    <source>
        <dbReference type="PROSITE" id="PS50893"/>
    </source>
</evidence>
<dbReference type="PROSITE" id="PS00211">
    <property type="entry name" value="ABC_TRANSPORTER_1"/>
    <property type="match status" value="1"/>
</dbReference>
<proteinExistence type="predicted"/>
<evidence type="ECO:0000256" key="3">
    <source>
        <dbReference type="ARBA" id="ARBA00022840"/>
    </source>
</evidence>
<dbReference type="OrthoDB" id="87732at2157"/>
<dbReference type="PROSITE" id="PS50893">
    <property type="entry name" value="ABC_TRANSPORTER_2"/>
    <property type="match status" value="1"/>
</dbReference>
<dbReference type="Gene3D" id="3.40.50.300">
    <property type="entry name" value="P-loop containing nucleotide triphosphate hydrolases"/>
    <property type="match status" value="1"/>
</dbReference>
<evidence type="ECO:0000256" key="1">
    <source>
        <dbReference type="ARBA" id="ARBA00022448"/>
    </source>
</evidence>
<dbReference type="InterPro" id="IPR017871">
    <property type="entry name" value="ABC_transporter-like_CS"/>
</dbReference>
<dbReference type="InterPro" id="IPR003439">
    <property type="entry name" value="ABC_transporter-like_ATP-bd"/>
</dbReference>